<dbReference type="PANTHER" id="PTHR14303:SF0">
    <property type="entry name" value="DNA POLYMERASE DELTA SUBUNIT 4"/>
    <property type="match status" value="1"/>
</dbReference>
<evidence type="ECO:0000256" key="1">
    <source>
        <dbReference type="SAM" id="MobiDB-lite"/>
    </source>
</evidence>
<dbReference type="InParanoid" id="J4I9L4"/>
<gene>
    <name evidence="2" type="ORF">FIBRA_03416</name>
</gene>
<dbReference type="OrthoDB" id="337486at2759"/>
<dbReference type="RefSeq" id="XP_012180649.1">
    <property type="nucleotide sequence ID" value="XM_012325259.1"/>
</dbReference>
<name>J4I9L4_9APHY</name>
<dbReference type="PANTHER" id="PTHR14303">
    <property type="entry name" value="DNA POLYMERASE DELTA SUBUNIT 4"/>
    <property type="match status" value="1"/>
</dbReference>
<dbReference type="Proteomes" id="UP000006352">
    <property type="component" value="Unassembled WGS sequence"/>
</dbReference>
<feature type="compositionally biased region" description="Polar residues" evidence="1">
    <location>
        <begin position="91"/>
        <end position="101"/>
    </location>
</feature>
<dbReference type="Pfam" id="PF04081">
    <property type="entry name" value="DNA_pol_delta_4"/>
    <property type="match status" value="1"/>
</dbReference>
<dbReference type="GO" id="GO:0003887">
    <property type="term" value="F:DNA-directed DNA polymerase activity"/>
    <property type="evidence" value="ECO:0007669"/>
    <property type="project" value="TreeGrafter"/>
</dbReference>
<reference evidence="2 3" key="1">
    <citation type="journal article" date="2012" name="Appl. Environ. Microbiol.">
        <title>Short-read sequencing for genomic analysis of the brown rot fungus Fibroporia radiculosa.</title>
        <authorList>
            <person name="Tang J.D."/>
            <person name="Perkins A.D."/>
            <person name="Sonstegard T.S."/>
            <person name="Schroeder S.G."/>
            <person name="Burgess S.C."/>
            <person name="Diehl S.V."/>
        </authorList>
    </citation>
    <scope>NUCLEOTIDE SEQUENCE [LARGE SCALE GENOMIC DNA]</scope>
    <source>
        <strain evidence="2 3">TFFH 294</strain>
    </source>
</reference>
<feature type="region of interest" description="Disordered" evidence="1">
    <location>
        <begin position="1"/>
        <end position="133"/>
    </location>
</feature>
<dbReference type="InterPro" id="IPR007218">
    <property type="entry name" value="DNA_pol_delta_4"/>
</dbReference>
<dbReference type="GeneID" id="24096277"/>
<accession>J4I9L4</accession>
<dbReference type="GO" id="GO:0006261">
    <property type="term" value="P:DNA-templated DNA replication"/>
    <property type="evidence" value="ECO:0007669"/>
    <property type="project" value="TreeGrafter"/>
</dbReference>
<dbReference type="AlphaFoldDB" id="J4I9L4"/>
<sequence>MASSKSHKLSVSSPAKGASTPPLKQGVLGFNAAKRAASSGFSKRDARPSTKRTLSSTASSDKSNAIEISSDSSDEDDHNAQNSGENRETESQSTVSRTNASRKLGTVGPFGREGEPVSKKRRAVKGVFDSRDGTENIEAAESTPSEEAKVKHLTVDDDKSSLDLKDRSGRWRKHYGIVREKMGNIEPAFIKLFIDVLTSRARVSSALKLGLTTLHASSVHAHGQNMVDHILRVFDLSYEYGPCIGVTRLERWERAETLGLKPPPEVKEILLTKEGSEDARYSECVFYGEV</sequence>
<protein>
    <recommendedName>
        <fullName evidence="4">DNA polymerase delta subunit 4</fullName>
    </recommendedName>
</protein>
<dbReference type="STRING" id="599839.J4I9L4"/>
<evidence type="ECO:0008006" key="4">
    <source>
        <dbReference type="Google" id="ProtNLM"/>
    </source>
</evidence>
<dbReference type="GO" id="GO:0043625">
    <property type="term" value="C:delta DNA polymerase complex"/>
    <property type="evidence" value="ECO:0007669"/>
    <property type="project" value="TreeGrafter"/>
</dbReference>
<evidence type="ECO:0000313" key="2">
    <source>
        <dbReference type="EMBL" id="CCM01366.1"/>
    </source>
</evidence>
<evidence type="ECO:0000313" key="3">
    <source>
        <dbReference type="Proteomes" id="UP000006352"/>
    </source>
</evidence>
<keyword evidence="3" id="KW-1185">Reference proteome</keyword>
<organism evidence="2 3">
    <name type="scientific">Fibroporia radiculosa</name>
    <dbReference type="NCBI Taxonomy" id="599839"/>
    <lineage>
        <taxon>Eukaryota</taxon>
        <taxon>Fungi</taxon>
        <taxon>Dikarya</taxon>
        <taxon>Basidiomycota</taxon>
        <taxon>Agaricomycotina</taxon>
        <taxon>Agaricomycetes</taxon>
        <taxon>Polyporales</taxon>
        <taxon>Fibroporiaceae</taxon>
        <taxon>Fibroporia</taxon>
    </lineage>
</organism>
<dbReference type="HOGENOM" id="CLU_077732_1_0_1"/>
<dbReference type="EMBL" id="HE797029">
    <property type="protein sequence ID" value="CCM01366.1"/>
    <property type="molecule type" value="Genomic_DNA"/>
</dbReference>
<proteinExistence type="predicted"/>
<dbReference type="GO" id="GO:0000731">
    <property type="term" value="P:DNA synthesis involved in DNA repair"/>
    <property type="evidence" value="ECO:0007669"/>
    <property type="project" value="InterPro"/>
</dbReference>
<feature type="compositionally biased region" description="Polar residues" evidence="1">
    <location>
        <begin position="51"/>
        <end position="63"/>
    </location>
</feature>